<keyword evidence="1" id="KW-0862">Zinc</keyword>
<dbReference type="SUPFAM" id="SSF57756">
    <property type="entry name" value="Retrovirus zinc finger-like domains"/>
    <property type="match status" value="1"/>
</dbReference>
<dbReference type="GO" id="GO:0003676">
    <property type="term" value="F:nucleic acid binding"/>
    <property type="evidence" value="ECO:0007669"/>
    <property type="project" value="InterPro"/>
</dbReference>
<reference evidence="4" key="2">
    <citation type="journal article" date="2024" name="Plant">
        <title>Genomic evolution and insights into agronomic trait innovations of Sesamum species.</title>
        <authorList>
            <person name="Miao H."/>
            <person name="Wang L."/>
            <person name="Qu L."/>
            <person name="Liu H."/>
            <person name="Sun Y."/>
            <person name="Le M."/>
            <person name="Wang Q."/>
            <person name="Wei S."/>
            <person name="Zheng Y."/>
            <person name="Lin W."/>
            <person name="Duan Y."/>
            <person name="Cao H."/>
            <person name="Xiong S."/>
            <person name="Wang X."/>
            <person name="Wei L."/>
            <person name="Li C."/>
            <person name="Ma Q."/>
            <person name="Ju M."/>
            <person name="Zhao R."/>
            <person name="Li G."/>
            <person name="Mu C."/>
            <person name="Tian Q."/>
            <person name="Mei H."/>
            <person name="Zhang T."/>
            <person name="Gao T."/>
            <person name="Zhang H."/>
        </authorList>
    </citation>
    <scope>NUCLEOTIDE SEQUENCE</scope>
    <source>
        <strain evidence="4">KEN1</strain>
    </source>
</reference>
<evidence type="ECO:0000313" key="4">
    <source>
        <dbReference type="EMBL" id="KAL0433715.1"/>
    </source>
</evidence>
<gene>
    <name evidence="4" type="ORF">Slati_2705800</name>
</gene>
<feature type="compositionally biased region" description="Basic and acidic residues" evidence="2">
    <location>
        <begin position="12"/>
        <end position="22"/>
    </location>
</feature>
<protein>
    <recommendedName>
        <fullName evidence="3">CCHC-type domain-containing protein</fullName>
    </recommendedName>
</protein>
<dbReference type="GO" id="GO:0008270">
    <property type="term" value="F:zinc ion binding"/>
    <property type="evidence" value="ECO:0007669"/>
    <property type="project" value="UniProtKB-KW"/>
</dbReference>
<dbReference type="Pfam" id="PF00098">
    <property type="entry name" value="zf-CCHC"/>
    <property type="match status" value="1"/>
</dbReference>
<feature type="compositionally biased region" description="Basic residues" evidence="2">
    <location>
        <begin position="23"/>
        <end position="40"/>
    </location>
</feature>
<sequence length="110" mass="12345">MLIKAGGIQRPVDPRKSDDKAKDHQRKRSTRTARGSKNHGNIKKFEEKCYSCGKKGHMAKDCWSKKNVTESNIVTSKTKDTKDFEASFAADEDESAFAATLSNQINYESD</sequence>
<dbReference type="EMBL" id="JACGWN010000009">
    <property type="protein sequence ID" value="KAL0433715.1"/>
    <property type="molecule type" value="Genomic_DNA"/>
</dbReference>
<feature type="domain" description="CCHC-type" evidence="3">
    <location>
        <begin position="48"/>
        <end position="62"/>
    </location>
</feature>
<feature type="region of interest" description="Disordered" evidence="2">
    <location>
        <begin position="1"/>
        <end position="40"/>
    </location>
</feature>
<dbReference type="InterPro" id="IPR001878">
    <property type="entry name" value="Znf_CCHC"/>
</dbReference>
<organism evidence="4">
    <name type="scientific">Sesamum latifolium</name>
    <dbReference type="NCBI Taxonomy" id="2727402"/>
    <lineage>
        <taxon>Eukaryota</taxon>
        <taxon>Viridiplantae</taxon>
        <taxon>Streptophyta</taxon>
        <taxon>Embryophyta</taxon>
        <taxon>Tracheophyta</taxon>
        <taxon>Spermatophyta</taxon>
        <taxon>Magnoliopsida</taxon>
        <taxon>eudicotyledons</taxon>
        <taxon>Gunneridae</taxon>
        <taxon>Pentapetalae</taxon>
        <taxon>asterids</taxon>
        <taxon>lamiids</taxon>
        <taxon>Lamiales</taxon>
        <taxon>Pedaliaceae</taxon>
        <taxon>Sesamum</taxon>
    </lineage>
</organism>
<keyword evidence="1" id="KW-0863">Zinc-finger</keyword>
<comment type="caution">
    <text evidence="4">The sequence shown here is derived from an EMBL/GenBank/DDBJ whole genome shotgun (WGS) entry which is preliminary data.</text>
</comment>
<evidence type="ECO:0000256" key="2">
    <source>
        <dbReference type="SAM" id="MobiDB-lite"/>
    </source>
</evidence>
<evidence type="ECO:0000259" key="3">
    <source>
        <dbReference type="PROSITE" id="PS50158"/>
    </source>
</evidence>
<dbReference type="InterPro" id="IPR036875">
    <property type="entry name" value="Znf_CCHC_sf"/>
</dbReference>
<keyword evidence="1" id="KW-0479">Metal-binding</keyword>
<evidence type="ECO:0000256" key="1">
    <source>
        <dbReference type="PROSITE-ProRule" id="PRU00047"/>
    </source>
</evidence>
<dbReference type="Gene3D" id="4.10.60.10">
    <property type="entry name" value="Zinc finger, CCHC-type"/>
    <property type="match status" value="1"/>
</dbReference>
<proteinExistence type="predicted"/>
<dbReference type="AlphaFoldDB" id="A0AAW2VXV6"/>
<dbReference type="SMART" id="SM00343">
    <property type="entry name" value="ZnF_C2HC"/>
    <property type="match status" value="1"/>
</dbReference>
<accession>A0AAW2VXV6</accession>
<reference evidence="4" key="1">
    <citation type="submission" date="2020-06" db="EMBL/GenBank/DDBJ databases">
        <authorList>
            <person name="Li T."/>
            <person name="Hu X."/>
            <person name="Zhang T."/>
            <person name="Song X."/>
            <person name="Zhang H."/>
            <person name="Dai N."/>
            <person name="Sheng W."/>
            <person name="Hou X."/>
            <person name="Wei L."/>
        </authorList>
    </citation>
    <scope>NUCLEOTIDE SEQUENCE</scope>
    <source>
        <strain evidence="4">KEN1</strain>
        <tissue evidence="4">Leaf</tissue>
    </source>
</reference>
<name>A0AAW2VXV6_9LAMI</name>
<dbReference type="PROSITE" id="PS50158">
    <property type="entry name" value="ZF_CCHC"/>
    <property type="match status" value="1"/>
</dbReference>